<evidence type="ECO:0000313" key="3">
    <source>
        <dbReference type="Proteomes" id="UP000019151"/>
    </source>
</evidence>
<name>W0RD50_9BACT</name>
<dbReference type="RefSeq" id="WP_025409912.1">
    <property type="nucleotide sequence ID" value="NZ_CP007128.1"/>
</dbReference>
<dbReference type="InParanoid" id="W0RD50"/>
<accession>W0RD50</accession>
<dbReference type="KEGG" id="gba:J421_0835"/>
<keyword evidence="1" id="KW-0732">Signal</keyword>
<feature type="chain" id="PRO_5004794152" evidence="1">
    <location>
        <begin position="33"/>
        <end position="340"/>
    </location>
</feature>
<proteinExistence type="predicted"/>
<keyword evidence="3" id="KW-1185">Reference proteome</keyword>
<dbReference type="EMBL" id="CP007128">
    <property type="protein sequence ID" value="AHG88372.1"/>
    <property type="molecule type" value="Genomic_DNA"/>
</dbReference>
<dbReference type="Proteomes" id="UP000019151">
    <property type="component" value="Chromosome"/>
</dbReference>
<protein>
    <submittedName>
        <fullName evidence="2">Uncharacterized protein</fullName>
    </submittedName>
</protein>
<dbReference type="AlphaFoldDB" id="W0RD50"/>
<reference evidence="2 3" key="1">
    <citation type="journal article" date="2014" name="Genome Announc.">
        <title>Genome Sequence and Methylome of Soil Bacterium Gemmatirosa kalamazoonensis KBS708T, a Member of the Rarely Cultivated Gemmatimonadetes Phylum.</title>
        <authorList>
            <person name="Debruyn J.M."/>
            <person name="Radosevich M."/>
            <person name="Wommack K.E."/>
            <person name="Polson S.W."/>
            <person name="Hauser L.J."/>
            <person name="Fawaz M.N."/>
            <person name="Korlach J."/>
            <person name="Tsai Y.C."/>
        </authorList>
    </citation>
    <scope>NUCLEOTIDE SEQUENCE [LARGE SCALE GENOMIC DNA]</scope>
    <source>
        <strain evidence="2 3">KBS708</strain>
    </source>
</reference>
<organism evidence="2 3">
    <name type="scientific">Gemmatirosa kalamazoonensis</name>
    <dbReference type="NCBI Taxonomy" id="861299"/>
    <lineage>
        <taxon>Bacteria</taxon>
        <taxon>Pseudomonadati</taxon>
        <taxon>Gemmatimonadota</taxon>
        <taxon>Gemmatimonadia</taxon>
        <taxon>Gemmatimonadales</taxon>
        <taxon>Gemmatimonadaceae</taxon>
        <taxon>Gemmatirosa</taxon>
    </lineage>
</organism>
<evidence type="ECO:0000256" key="1">
    <source>
        <dbReference type="SAM" id="SignalP"/>
    </source>
</evidence>
<sequence>MSSPSSFTKSPASRVALIALVVAVAATPPAGAVSAPAAAPPDRDAPQQLWMEMRNVRLHVDASAVMQIEDLRGEAVPTTPGATVVLDDPRSFVVQVSSGNIRLDGDALSALMNEVVFAYHGAPVRNLRVRVADGQLLQSGILHKGVDLPFRMKATVALTDDQRVRVHPTSLRLLGIDGEKLMHALGLHLKNLLDVRGAHGIAVEGDDMLLDPLAIMPPPTVRGRVEAVTLDSTAMHIAFARTDADGIFGTTVRPDSGATNFVYFRGGRLRFGRLEMRDTDLLIDDANTADPFDLYLAHYAEQLTAGYSRTMPNAALRVVMPDWRVVASGQGVAPPTVAAR</sequence>
<feature type="signal peptide" evidence="1">
    <location>
        <begin position="1"/>
        <end position="32"/>
    </location>
</feature>
<dbReference type="STRING" id="861299.J421_0835"/>
<dbReference type="OrthoDB" id="113690at2"/>
<evidence type="ECO:0000313" key="2">
    <source>
        <dbReference type="EMBL" id="AHG88372.1"/>
    </source>
</evidence>
<gene>
    <name evidence="2" type="ORF">J421_0835</name>
</gene>
<dbReference type="eggNOG" id="ENOG503350G">
    <property type="taxonomic scope" value="Bacteria"/>
</dbReference>
<dbReference type="HOGENOM" id="CLU_815748_0_0_0"/>